<proteinExistence type="predicted"/>
<feature type="domain" description="Thioredoxin" evidence="1">
    <location>
        <begin position="21"/>
        <end position="166"/>
    </location>
</feature>
<evidence type="ECO:0000313" key="2">
    <source>
        <dbReference type="EMBL" id="GAA1647908.1"/>
    </source>
</evidence>
<name>A0ABN2FI35_9ACTN</name>
<keyword evidence="3" id="KW-1185">Reference proteome</keyword>
<gene>
    <name evidence="2" type="ORF">GCM10009744_44030</name>
</gene>
<dbReference type="InterPro" id="IPR013766">
    <property type="entry name" value="Thioredoxin_domain"/>
</dbReference>
<sequence length="342" mass="37664">MKGTNRWRTALSRLVPSAHDGSEDHALAALGLATTWLNSRPLTAAELRGHVVLVDFWTYTCINWLRTLPYRRAWLGKYGGYGLVLIGVHTPEFGFEHDLGNVRRAVEAIGVEHPVAVDNDYDVWTSFDNRYWPALYFIDASGQIRHHHFGEGGYDQSERMIQRLLAESGASGFSTDLVQVDPAGVEAAADWTDLWSPENYLGSERAENFASPNGAVLGTSHTYVVPPQLPLNYWALAGDWTVTRQAVVLNRAGGVISYRFHARDVNLVMAPATPGSRILFQLRIDGLPPAAAQGTDVDAEGNGVLDQPRLYQLVRQAGPITDHTFEIAFQEAGAQAFAFTFG</sequence>
<evidence type="ECO:0000313" key="3">
    <source>
        <dbReference type="Proteomes" id="UP001501319"/>
    </source>
</evidence>
<dbReference type="Pfam" id="PF17991">
    <property type="entry name" value="Thioredoxin_10"/>
    <property type="match status" value="1"/>
</dbReference>
<dbReference type="PANTHER" id="PTHR42852">
    <property type="entry name" value="THIOL:DISULFIDE INTERCHANGE PROTEIN DSBE"/>
    <property type="match status" value="1"/>
</dbReference>
<dbReference type="Gene3D" id="2.60.120.260">
    <property type="entry name" value="Galactose-binding domain-like"/>
    <property type="match status" value="1"/>
</dbReference>
<accession>A0ABN2FI35</accession>
<evidence type="ECO:0000259" key="1">
    <source>
        <dbReference type="PROSITE" id="PS51352"/>
    </source>
</evidence>
<comment type="caution">
    <text evidence="2">The sequence shown here is derived from an EMBL/GenBank/DDBJ whole genome shotgun (WGS) entry which is preliminary data.</text>
</comment>
<dbReference type="Gene3D" id="3.40.30.10">
    <property type="entry name" value="Glutaredoxin"/>
    <property type="match status" value="1"/>
</dbReference>
<protein>
    <recommendedName>
        <fullName evidence="1">Thioredoxin domain-containing protein</fullName>
    </recommendedName>
</protein>
<organism evidence="2 3">
    <name type="scientific">Kribbella alba</name>
    <dbReference type="NCBI Taxonomy" id="190197"/>
    <lineage>
        <taxon>Bacteria</taxon>
        <taxon>Bacillati</taxon>
        <taxon>Actinomycetota</taxon>
        <taxon>Actinomycetes</taxon>
        <taxon>Propionibacteriales</taxon>
        <taxon>Kribbellaceae</taxon>
        <taxon>Kribbella</taxon>
    </lineage>
</organism>
<dbReference type="InterPro" id="IPR041017">
    <property type="entry name" value="Thioredoxin_10"/>
</dbReference>
<dbReference type="PANTHER" id="PTHR42852:SF13">
    <property type="entry name" value="PROTEIN DIPZ"/>
    <property type="match status" value="1"/>
</dbReference>
<dbReference type="InterPro" id="IPR050553">
    <property type="entry name" value="Thioredoxin_ResA/DsbE_sf"/>
</dbReference>
<dbReference type="PROSITE" id="PS51352">
    <property type="entry name" value="THIOREDOXIN_2"/>
    <property type="match status" value="1"/>
</dbReference>
<reference evidence="2 3" key="1">
    <citation type="journal article" date="2019" name="Int. J. Syst. Evol. Microbiol.">
        <title>The Global Catalogue of Microorganisms (GCM) 10K type strain sequencing project: providing services to taxonomists for standard genome sequencing and annotation.</title>
        <authorList>
            <consortium name="The Broad Institute Genomics Platform"/>
            <consortium name="The Broad Institute Genome Sequencing Center for Infectious Disease"/>
            <person name="Wu L."/>
            <person name="Ma J."/>
        </authorList>
    </citation>
    <scope>NUCLEOTIDE SEQUENCE [LARGE SCALE GENOMIC DNA]</scope>
    <source>
        <strain evidence="2 3">JCM 14306</strain>
    </source>
</reference>
<dbReference type="RefSeq" id="WP_344113751.1">
    <property type="nucleotide sequence ID" value="NZ_BAAANE010000007.1"/>
</dbReference>
<dbReference type="Proteomes" id="UP001501319">
    <property type="component" value="Unassembled WGS sequence"/>
</dbReference>
<dbReference type="SUPFAM" id="SSF52833">
    <property type="entry name" value="Thioredoxin-like"/>
    <property type="match status" value="1"/>
</dbReference>
<dbReference type="InterPro" id="IPR036249">
    <property type="entry name" value="Thioredoxin-like_sf"/>
</dbReference>
<dbReference type="EMBL" id="BAAANE010000007">
    <property type="protein sequence ID" value="GAA1647908.1"/>
    <property type="molecule type" value="Genomic_DNA"/>
</dbReference>